<evidence type="ECO:0000256" key="1">
    <source>
        <dbReference type="ARBA" id="ARBA00007374"/>
    </source>
</evidence>
<evidence type="ECO:0000256" key="4">
    <source>
        <dbReference type="RuleBase" id="RU363090"/>
    </source>
</evidence>
<keyword evidence="2 4" id="KW-0808">Transferase</keyword>
<keyword evidence="7" id="KW-1185">Reference proteome</keyword>
<dbReference type="GO" id="GO:0000824">
    <property type="term" value="F:inositol-1,4,5,6-tetrakisphosphate 3-kinase activity"/>
    <property type="evidence" value="ECO:0007669"/>
    <property type="project" value="TreeGrafter"/>
</dbReference>
<dbReference type="OMA" id="RVRIGWQ"/>
<organism evidence="6 7">
    <name type="scientific">Lachancea fermentati</name>
    <name type="common">Zygosaccharomyces fermentati</name>
    <dbReference type="NCBI Taxonomy" id="4955"/>
    <lineage>
        <taxon>Eukaryota</taxon>
        <taxon>Fungi</taxon>
        <taxon>Dikarya</taxon>
        <taxon>Ascomycota</taxon>
        <taxon>Saccharomycotina</taxon>
        <taxon>Saccharomycetes</taxon>
        <taxon>Saccharomycetales</taxon>
        <taxon>Saccharomycetaceae</taxon>
        <taxon>Lachancea</taxon>
    </lineage>
</organism>
<evidence type="ECO:0000256" key="5">
    <source>
        <dbReference type="SAM" id="MobiDB-lite"/>
    </source>
</evidence>
<feature type="compositionally biased region" description="Basic and acidic residues" evidence="5">
    <location>
        <begin position="187"/>
        <end position="199"/>
    </location>
</feature>
<evidence type="ECO:0000256" key="3">
    <source>
        <dbReference type="ARBA" id="ARBA00022777"/>
    </source>
</evidence>
<feature type="region of interest" description="Disordered" evidence="5">
    <location>
        <begin position="144"/>
        <end position="228"/>
    </location>
</feature>
<dbReference type="GO" id="GO:0005634">
    <property type="term" value="C:nucleus"/>
    <property type="evidence" value="ECO:0007669"/>
    <property type="project" value="TreeGrafter"/>
</dbReference>
<accession>A0A1G4MCW2</accession>
<dbReference type="Gene3D" id="3.30.470.160">
    <property type="entry name" value="Inositol polyphosphate kinase"/>
    <property type="match status" value="1"/>
</dbReference>
<name>A0A1G4MCW2_LACFM</name>
<gene>
    <name evidence="6" type="ORF">LAFE_0E03708G</name>
</gene>
<protein>
    <recommendedName>
        <fullName evidence="4">Kinase</fullName>
        <ecNumber evidence="4">2.7.-.-</ecNumber>
    </recommendedName>
</protein>
<dbReference type="EC" id="2.7.-.-" evidence="4"/>
<dbReference type="PANTHER" id="PTHR12400:SF21">
    <property type="entry name" value="KINASE"/>
    <property type="match status" value="1"/>
</dbReference>
<dbReference type="OrthoDB" id="2573163at2759"/>
<dbReference type="InterPro" id="IPR038286">
    <property type="entry name" value="IPK_sf"/>
</dbReference>
<dbReference type="InterPro" id="IPR005522">
    <property type="entry name" value="IPK"/>
</dbReference>
<dbReference type="STRING" id="4955.A0A1G4MCW2"/>
<dbReference type="GO" id="GO:0032958">
    <property type="term" value="P:inositol phosphate biosynthetic process"/>
    <property type="evidence" value="ECO:0007669"/>
    <property type="project" value="InterPro"/>
</dbReference>
<dbReference type="GO" id="GO:0005737">
    <property type="term" value="C:cytoplasm"/>
    <property type="evidence" value="ECO:0007669"/>
    <property type="project" value="TreeGrafter"/>
</dbReference>
<dbReference type="GO" id="GO:0046854">
    <property type="term" value="P:phosphatidylinositol phosphate biosynthetic process"/>
    <property type="evidence" value="ECO:0007669"/>
    <property type="project" value="TreeGrafter"/>
</dbReference>
<proteinExistence type="inferred from homology"/>
<feature type="region of interest" description="Disordered" evidence="5">
    <location>
        <begin position="423"/>
        <end position="449"/>
    </location>
</feature>
<dbReference type="AlphaFoldDB" id="A0A1G4MCW2"/>
<sequence>MDETRPRSGVGEVTTHLKDLNVFDKTKLPPVIHGRKASTYLRIFQDDEQHTGQPDEPEVPVAPSIDWNPSFTKKSFRSPCPQPRRRHSSSIYDTLTRIRRNSARAINVPPLLTNRQARHADKPAATIGQDKLNTHVAEELHAYTSHHPSGESGTGPKDPVARPQEEVSSTRSLELKPISSATYYPHKSNDRGAGDDAARRPSVTTVASVESSAKHDNDNTTDEDDEEDGFIDEEYPLAVELKPFTNKVGGHTAIFRFSERAVCKALVNRENRWYETIEQQHKDLLQFMPRYIGVLNVRQHFNSKDEFMKEIELNKQEKLEQKKKNKDYLPGAPLKHVQSLPAPDEHLEYKNPEVVLDDNKHIIPDSLWFRYSHSPNSVPSDSYLSSHSLEDRKTHICDSGSTVINTKLQELVLQEVFAPTKRKCHSRAPSLGGKHKSRSSSSSSVNSQYLQNIRRNSAESRPNSIPPSSPLLHKSVKSSIANAVDSHASVLDLKQFNKRKMAQEHLEREKIDCTTSNEELLPDSPAGDEGVFSMEEDTMPSKDDLGHESVSIEENSHTIVSKFILLEDLTRKLNKPCVLDLKMGTRQYGVDAKRSKQLSQREKCRKTTSRKLGVRICGLKIWNKSYYITRDKYFGRRVRIGWQFARVLGRFLYNGETKASILEQIPRLISQLDKLYAEISTLKGYRLYGSSLLLMYDGNNPNNKRCRVKVNLIDFAQCITSDDLREGEDSFKVPPKRPELEDRGFLRGIRSLKFYLVAMWNHLTNDAALCFDDDLINLLQERKAVLSQPWDWLDEFDKESEADVNDPKSELRKKWRKYELIFGVEPRYQDDPDISE</sequence>
<dbReference type="GO" id="GO:0008440">
    <property type="term" value="F:inositol-1,4,5-trisphosphate 3-kinase activity"/>
    <property type="evidence" value="ECO:0007669"/>
    <property type="project" value="TreeGrafter"/>
</dbReference>
<dbReference type="EMBL" id="LT598488">
    <property type="protein sequence ID" value="SCW01622.1"/>
    <property type="molecule type" value="Genomic_DNA"/>
</dbReference>
<feature type="compositionally biased region" description="Acidic residues" evidence="5">
    <location>
        <begin position="219"/>
        <end position="228"/>
    </location>
</feature>
<comment type="similarity">
    <text evidence="1 4">Belongs to the inositol phosphokinase (IPK) family.</text>
</comment>
<reference evidence="7" key="1">
    <citation type="submission" date="2016-03" db="EMBL/GenBank/DDBJ databases">
        <authorList>
            <person name="Devillers H."/>
        </authorList>
    </citation>
    <scope>NUCLEOTIDE SEQUENCE [LARGE SCALE GENOMIC DNA]</scope>
</reference>
<keyword evidence="3 4" id="KW-0418">Kinase</keyword>
<evidence type="ECO:0000313" key="6">
    <source>
        <dbReference type="EMBL" id="SCW01622.1"/>
    </source>
</evidence>
<evidence type="ECO:0000256" key="2">
    <source>
        <dbReference type="ARBA" id="ARBA00022679"/>
    </source>
</evidence>
<evidence type="ECO:0000313" key="7">
    <source>
        <dbReference type="Proteomes" id="UP000190831"/>
    </source>
</evidence>
<dbReference type="Pfam" id="PF03770">
    <property type="entry name" value="IPK"/>
    <property type="match status" value="1"/>
</dbReference>
<dbReference type="SUPFAM" id="SSF56104">
    <property type="entry name" value="SAICAR synthase-like"/>
    <property type="match status" value="1"/>
</dbReference>
<feature type="region of interest" description="Disordered" evidence="5">
    <location>
        <begin position="49"/>
        <end position="92"/>
    </location>
</feature>
<dbReference type="Proteomes" id="UP000190831">
    <property type="component" value="Chromosome E"/>
</dbReference>
<dbReference type="PANTHER" id="PTHR12400">
    <property type="entry name" value="INOSITOL POLYPHOSPHATE KINASE"/>
    <property type="match status" value="1"/>
</dbReference>
<feature type="compositionally biased region" description="Low complexity" evidence="5">
    <location>
        <begin position="202"/>
        <end position="211"/>
    </location>
</feature>
<feature type="region of interest" description="Disordered" evidence="5">
    <location>
        <begin position="106"/>
        <end position="129"/>
    </location>
</feature>